<sequence length="76" mass="7638">MQINLNTPGTAATSTIQTVAPAAQAKTTTTTAPSTADTVTLSAEAKAKLAAEQQESKAINPTLTTLGGGWGNEPPK</sequence>
<reference evidence="1" key="1">
    <citation type="submission" date="2015-06" db="EMBL/GenBank/DDBJ databases">
        <title>Characterization of Chromosome-encoded blaPER-3 in Aeromonas Caviae of Chicken Origin.</title>
        <authorList>
            <person name="Li R."/>
            <person name="Zhou Y."/>
            <person name="Lin D."/>
            <person name="Chen S."/>
        </authorList>
    </citation>
    <scope>NUCLEOTIDE SEQUENCE</scope>
    <source>
        <strain evidence="1">A23</strain>
    </source>
</reference>
<accession>A0A0S2LL19</accession>
<dbReference type="AlphaFoldDB" id="A0A0S2LL19"/>
<evidence type="ECO:0000313" key="1">
    <source>
        <dbReference type="EMBL" id="ALO62100.1"/>
    </source>
</evidence>
<dbReference type="EMBL" id="CP120942">
    <property type="protein sequence ID" value="WFF99898.1"/>
    <property type="molecule type" value="Genomic_DNA"/>
</dbReference>
<gene>
    <name evidence="2" type="ORF">P5S46_10120</name>
</gene>
<name>A0A0S2LL19_AERCA</name>
<dbReference type="EMBL" id="KT175908">
    <property type="protein sequence ID" value="ALO62100.1"/>
    <property type="molecule type" value="Genomic_DNA"/>
</dbReference>
<dbReference type="GeneID" id="93444776"/>
<reference evidence="2" key="2">
    <citation type="submission" date="2023-03" db="EMBL/GenBank/DDBJ databases">
        <title>Aeromonas caviae strain AC1520.</title>
        <authorList>
            <person name="Xie T."/>
            <person name="Zhang Q."/>
            <person name="Deng J."/>
            <person name="Li X."/>
        </authorList>
    </citation>
    <scope>NUCLEOTIDE SEQUENCE</scope>
    <source>
        <strain evidence="2">AC1520</strain>
    </source>
</reference>
<proteinExistence type="predicted"/>
<dbReference type="Proteomes" id="UP001218423">
    <property type="component" value="Chromosome"/>
</dbReference>
<evidence type="ECO:0000313" key="2">
    <source>
        <dbReference type="EMBL" id="WFF99898.1"/>
    </source>
</evidence>
<dbReference type="RefSeq" id="WP_032495677.1">
    <property type="nucleotide sequence ID" value="NZ_CP085468.1"/>
</dbReference>
<protein>
    <submittedName>
        <fullName evidence="1">Uncharacterized protein</fullName>
    </submittedName>
</protein>
<organism evidence="1">
    <name type="scientific">Aeromonas caviae</name>
    <name type="common">Aeromonas punctata</name>
    <dbReference type="NCBI Taxonomy" id="648"/>
    <lineage>
        <taxon>Bacteria</taxon>
        <taxon>Pseudomonadati</taxon>
        <taxon>Pseudomonadota</taxon>
        <taxon>Gammaproteobacteria</taxon>
        <taxon>Aeromonadales</taxon>
        <taxon>Aeromonadaceae</taxon>
        <taxon>Aeromonas</taxon>
    </lineage>
</organism>